<evidence type="ECO:0000259" key="11">
    <source>
        <dbReference type="PROSITE" id="PS50280"/>
    </source>
</evidence>
<dbReference type="SMART" id="SM00317">
    <property type="entry name" value="SET"/>
    <property type="match status" value="1"/>
</dbReference>
<evidence type="ECO:0000256" key="7">
    <source>
        <dbReference type="ARBA" id="ARBA00093423"/>
    </source>
</evidence>
<evidence type="ECO:0000256" key="4">
    <source>
        <dbReference type="ARBA" id="ARBA00022723"/>
    </source>
</evidence>
<dbReference type="Proteomes" id="UP000820818">
    <property type="component" value="Linkage Group LG2"/>
</dbReference>
<proteinExistence type="predicted"/>
<evidence type="ECO:0000313" key="14">
    <source>
        <dbReference type="Proteomes" id="UP000820818"/>
    </source>
</evidence>
<dbReference type="EMBL" id="WJBH02000002">
    <property type="protein sequence ID" value="KAI9562869.1"/>
    <property type="molecule type" value="Genomic_DNA"/>
</dbReference>
<keyword evidence="4" id="KW-0479">Metal-binding</keyword>
<dbReference type="InterPro" id="IPR002893">
    <property type="entry name" value="Znf_MYND"/>
</dbReference>
<dbReference type="PANTHER" id="PTHR46165">
    <property type="entry name" value="SET AND MYND DOMAIN-CONTAINING PROTEIN 4"/>
    <property type="match status" value="1"/>
</dbReference>
<dbReference type="PROSITE" id="PS50280">
    <property type="entry name" value="SET"/>
    <property type="match status" value="1"/>
</dbReference>
<evidence type="ECO:0000256" key="5">
    <source>
        <dbReference type="ARBA" id="ARBA00022771"/>
    </source>
</evidence>
<dbReference type="InterPro" id="IPR044421">
    <property type="entry name" value="SMYD4_SET"/>
</dbReference>
<dbReference type="Gene3D" id="1.10.220.160">
    <property type="match status" value="1"/>
</dbReference>
<evidence type="ECO:0000259" key="12">
    <source>
        <dbReference type="PROSITE" id="PS50865"/>
    </source>
</evidence>
<dbReference type="InterPro" id="IPR046341">
    <property type="entry name" value="SET_dom_sf"/>
</dbReference>
<sequence>MNFDAMFLKISHDLRKMGDGREISNCFSGCSTDTQRVSFVMGLEAVKACFQEHLHLAKQEISAPCKSENLCASHCVEGDNYHKKKLIRKSISSYNHSILVGEGEALALAYANRSAVFYDMADWLHSLRDIQLAFDHGYPRHLEHKLRERQGNCLLELGYIGQSFTSFSLQKVVDIALKLKQIKNKQKKSKKLGVEENASMSTVKSIEQEIIKKRRSAPDLHHAKNPLLPSASVSVELMETADRGRCLVATEDLQIGATIIVEKAHASILLEEFKESHCYHCLHWTPGPVPCHQCSQVGFCTTLCRDESWASYHQYECGLLDLLYRCTRDVNTGQHGLLALRTILKAGRQKMSVEQAKSAASRSSAGTLFDSADYGAVYSLVGNTAQRSEADLFRRTIMAVYLTSFIQQGEGKEPDVEMATALLHLLQSYPCNAHEISHLAVPLPSEPCSQSQLLQLQQVRPCEVGAAIMPVVSLMNHSCNPNVVHVSYGDVMVVRVIRRILQGEEIFDNYGYHYATHDKRERQLKLGQQYFFRCYCQPCIKDWPLYGDTPKLDKKSDISDALAKDINDFKRLVCYYPDGPAKLEESVRLFTGYLDNIESDRSIRLPVQEFIKVQEVLKHCFALSATLSPHLLV</sequence>
<organism evidence="13 14">
    <name type="scientific">Daphnia sinensis</name>
    <dbReference type="NCBI Taxonomy" id="1820382"/>
    <lineage>
        <taxon>Eukaryota</taxon>
        <taxon>Metazoa</taxon>
        <taxon>Ecdysozoa</taxon>
        <taxon>Arthropoda</taxon>
        <taxon>Crustacea</taxon>
        <taxon>Branchiopoda</taxon>
        <taxon>Diplostraca</taxon>
        <taxon>Cladocera</taxon>
        <taxon>Anomopoda</taxon>
        <taxon>Daphniidae</taxon>
        <taxon>Daphnia</taxon>
        <taxon>Daphnia similis group</taxon>
    </lineage>
</organism>
<dbReference type="GO" id="GO:0042826">
    <property type="term" value="F:histone deacetylase binding"/>
    <property type="evidence" value="ECO:0007669"/>
    <property type="project" value="TreeGrafter"/>
</dbReference>
<comment type="function">
    <text evidence="7">Protein-lysine N-methyltransferase. Monomethylates PRMT5, modulating its transcriptional activity. May also act as a histone methyltransferase. Plays a critical role in cardiac development. Acts as a key epigenetic regulator of gene expression during cardiac development via its dual activities as a methyltransferase and negative regulator of HDAC1.</text>
</comment>
<dbReference type="Pfam" id="PF00856">
    <property type="entry name" value="SET"/>
    <property type="match status" value="1"/>
</dbReference>
<keyword evidence="1" id="KW-0489">Methyltransferase</keyword>
<dbReference type="GO" id="GO:0008276">
    <property type="term" value="F:protein methyltransferase activity"/>
    <property type="evidence" value="ECO:0007669"/>
    <property type="project" value="UniProtKB-ARBA"/>
</dbReference>
<evidence type="ECO:0000256" key="1">
    <source>
        <dbReference type="ARBA" id="ARBA00022603"/>
    </source>
</evidence>
<dbReference type="CDD" id="cd10536">
    <property type="entry name" value="SET_SMYD4"/>
    <property type="match status" value="1"/>
</dbReference>
<dbReference type="PROSITE" id="PS50865">
    <property type="entry name" value="ZF_MYND_2"/>
    <property type="match status" value="1"/>
</dbReference>
<dbReference type="SUPFAM" id="SSF144232">
    <property type="entry name" value="HIT/MYND zinc finger-like"/>
    <property type="match status" value="1"/>
</dbReference>
<dbReference type="Gene3D" id="2.170.270.10">
    <property type="entry name" value="SET domain"/>
    <property type="match status" value="1"/>
</dbReference>
<protein>
    <recommendedName>
        <fullName evidence="8">Protein-lysine N-methyltransferase SMYD4</fullName>
    </recommendedName>
    <alternativeName>
        <fullName evidence="9">SET and MYND domain-containing protein 4</fullName>
    </alternativeName>
</protein>
<keyword evidence="6" id="KW-0862">Zinc</keyword>
<evidence type="ECO:0000256" key="6">
    <source>
        <dbReference type="ARBA" id="ARBA00022833"/>
    </source>
</evidence>
<dbReference type="InterPro" id="IPR052097">
    <property type="entry name" value="SET-MYND_domain_protein"/>
</dbReference>
<dbReference type="GO" id="GO:0008270">
    <property type="term" value="F:zinc ion binding"/>
    <property type="evidence" value="ECO:0007669"/>
    <property type="project" value="UniProtKB-KW"/>
</dbReference>
<keyword evidence="2" id="KW-0808">Transferase</keyword>
<feature type="domain" description="MYND-type" evidence="12">
    <location>
        <begin position="278"/>
        <end position="317"/>
    </location>
</feature>
<dbReference type="GO" id="GO:0008170">
    <property type="term" value="F:N-methyltransferase activity"/>
    <property type="evidence" value="ECO:0007669"/>
    <property type="project" value="UniProtKB-ARBA"/>
</dbReference>
<keyword evidence="14" id="KW-1185">Reference proteome</keyword>
<dbReference type="PANTHER" id="PTHR46165:SF6">
    <property type="entry name" value="SET AND MYND DOMAIN-CONTAINING PROTEIN 4-LIKE PROTEIN"/>
    <property type="match status" value="1"/>
</dbReference>
<evidence type="ECO:0000256" key="3">
    <source>
        <dbReference type="ARBA" id="ARBA00022691"/>
    </source>
</evidence>
<keyword evidence="5 10" id="KW-0863">Zinc-finger</keyword>
<accession>A0AAD5L086</accession>
<name>A0AAD5L086_9CRUS</name>
<evidence type="ECO:0000256" key="9">
    <source>
        <dbReference type="ARBA" id="ARBA00093680"/>
    </source>
</evidence>
<dbReference type="GO" id="GO:0032259">
    <property type="term" value="P:methylation"/>
    <property type="evidence" value="ECO:0007669"/>
    <property type="project" value="UniProtKB-KW"/>
</dbReference>
<evidence type="ECO:0000256" key="10">
    <source>
        <dbReference type="PROSITE-ProRule" id="PRU00134"/>
    </source>
</evidence>
<keyword evidence="3" id="KW-0949">S-adenosyl-L-methionine</keyword>
<feature type="domain" description="SET" evidence="11">
    <location>
        <begin position="233"/>
        <end position="511"/>
    </location>
</feature>
<reference evidence="13 14" key="1">
    <citation type="submission" date="2022-05" db="EMBL/GenBank/DDBJ databases">
        <title>A multi-omics perspective on studying reproductive biology in Daphnia sinensis.</title>
        <authorList>
            <person name="Jia J."/>
        </authorList>
    </citation>
    <scope>NUCLEOTIDE SEQUENCE [LARGE SCALE GENOMIC DNA]</scope>
    <source>
        <strain evidence="13 14">WSL</strain>
    </source>
</reference>
<evidence type="ECO:0000313" key="13">
    <source>
        <dbReference type="EMBL" id="KAI9562869.1"/>
    </source>
</evidence>
<comment type="caution">
    <text evidence="13">The sequence shown here is derived from an EMBL/GenBank/DDBJ whole genome shotgun (WGS) entry which is preliminary data.</text>
</comment>
<dbReference type="GO" id="GO:0008757">
    <property type="term" value="F:S-adenosylmethionine-dependent methyltransferase activity"/>
    <property type="evidence" value="ECO:0007669"/>
    <property type="project" value="UniProtKB-ARBA"/>
</dbReference>
<dbReference type="InterPro" id="IPR001214">
    <property type="entry name" value="SET_dom"/>
</dbReference>
<dbReference type="SUPFAM" id="SSF82199">
    <property type="entry name" value="SET domain"/>
    <property type="match status" value="1"/>
</dbReference>
<evidence type="ECO:0000256" key="2">
    <source>
        <dbReference type="ARBA" id="ARBA00022679"/>
    </source>
</evidence>
<dbReference type="Gene3D" id="6.10.140.2220">
    <property type="match status" value="1"/>
</dbReference>
<dbReference type="AlphaFoldDB" id="A0AAD5L086"/>
<dbReference type="GO" id="GO:0005634">
    <property type="term" value="C:nucleus"/>
    <property type="evidence" value="ECO:0007669"/>
    <property type="project" value="TreeGrafter"/>
</dbReference>
<gene>
    <name evidence="13" type="ORF">GHT06_010324</name>
</gene>
<dbReference type="GO" id="GO:0005737">
    <property type="term" value="C:cytoplasm"/>
    <property type="evidence" value="ECO:0007669"/>
    <property type="project" value="TreeGrafter"/>
</dbReference>
<evidence type="ECO:0000256" key="8">
    <source>
        <dbReference type="ARBA" id="ARBA00093635"/>
    </source>
</evidence>